<name>A0A1D3JIM4_PLAMA</name>
<evidence type="ECO:0000313" key="2">
    <source>
        <dbReference type="EMBL" id="SBT86222.1"/>
    </source>
</evidence>
<evidence type="ECO:0000313" key="3">
    <source>
        <dbReference type="Proteomes" id="UP000219813"/>
    </source>
</evidence>
<dbReference type="EMBL" id="LT594624">
    <property type="protein sequence ID" value="SBT86222.1"/>
    <property type="molecule type" value="Genomic_DNA"/>
</dbReference>
<dbReference type="GeneID" id="39866738"/>
<keyword evidence="3" id="KW-1185">Reference proteome</keyword>
<dbReference type="VEuPathDB" id="PlasmoDB:PmUG01_03017400"/>
<dbReference type="OrthoDB" id="386561at2759"/>
<protein>
    <submittedName>
        <fullName evidence="2">Uncharacterized protein</fullName>
    </submittedName>
</protein>
<organism evidence="2 3">
    <name type="scientific">Plasmodium malariae</name>
    <dbReference type="NCBI Taxonomy" id="5858"/>
    <lineage>
        <taxon>Eukaryota</taxon>
        <taxon>Sar</taxon>
        <taxon>Alveolata</taxon>
        <taxon>Apicomplexa</taxon>
        <taxon>Aconoidasida</taxon>
        <taxon>Haemosporida</taxon>
        <taxon>Plasmodiidae</taxon>
        <taxon>Plasmodium</taxon>
        <taxon>Plasmodium (Plasmodium)</taxon>
    </lineage>
</organism>
<accession>A0A1D3JIM4</accession>
<feature type="region of interest" description="Disordered" evidence="1">
    <location>
        <begin position="75"/>
        <end position="107"/>
    </location>
</feature>
<dbReference type="OMA" id="CEMRRDR"/>
<proteinExistence type="predicted"/>
<sequence>MYIHLKTRIKTVSNLGNIFLKKGNIIKGKKWCNDAPFVDNAIKTEIFSTSHGFYFFNESFIKLFTKNRNKITYEMRRDRGGTIRKKLSREKKKTQKKQKKDSSKDVY</sequence>
<reference evidence="2 3" key="1">
    <citation type="submission" date="2016-06" db="EMBL/GenBank/DDBJ databases">
        <authorList>
            <consortium name="Pathogen Informatics"/>
        </authorList>
    </citation>
    <scope>NUCLEOTIDE SEQUENCE [LARGE SCALE GENOMIC DNA]</scope>
</reference>
<dbReference type="AlphaFoldDB" id="A0A1D3JIM4"/>
<feature type="compositionally biased region" description="Basic residues" evidence="1">
    <location>
        <begin position="82"/>
        <end position="99"/>
    </location>
</feature>
<dbReference type="RefSeq" id="XP_028859393.1">
    <property type="nucleotide sequence ID" value="XM_029008802.1"/>
</dbReference>
<gene>
    <name evidence="2" type="primary">PmUG01_03017400</name>
    <name evidence="2" type="ORF">PMUG01_03017400</name>
</gene>
<dbReference type="Proteomes" id="UP000219813">
    <property type="component" value="Chromosome 3"/>
</dbReference>
<dbReference type="KEGG" id="pmal:PMUG01_03017400"/>
<evidence type="ECO:0000256" key="1">
    <source>
        <dbReference type="SAM" id="MobiDB-lite"/>
    </source>
</evidence>